<organism evidence="2 3">
    <name type="scientific">Diversispora eburnea</name>
    <dbReference type="NCBI Taxonomy" id="1213867"/>
    <lineage>
        <taxon>Eukaryota</taxon>
        <taxon>Fungi</taxon>
        <taxon>Fungi incertae sedis</taxon>
        <taxon>Mucoromycota</taxon>
        <taxon>Glomeromycotina</taxon>
        <taxon>Glomeromycetes</taxon>
        <taxon>Diversisporales</taxon>
        <taxon>Diversisporaceae</taxon>
        <taxon>Diversispora</taxon>
    </lineage>
</organism>
<dbReference type="OrthoDB" id="2447334at2759"/>
<protein>
    <submittedName>
        <fullName evidence="2">7279_t:CDS:1</fullName>
    </submittedName>
</protein>
<gene>
    <name evidence="2" type="ORF">DEBURN_LOCUS2005</name>
</gene>
<dbReference type="Proteomes" id="UP000789706">
    <property type="component" value="Unassembled WGS sequence"/>
</dbReference>
<proteinExistence type="predicted"/>
<keyword evidence="3" id="KW-1185">Reference proteome</keyword>
<sequence>MSTMSETLKMSKTENYCGYTSVCSYIKQSQDECSFSQFLDLYQEIIIKAPPNPKKWNSLEVVWKGRFLKAIKEVIPDKYDDISAKVELETSKRSLMNYWQNILIEKKRITVFNNHTYSSLKILSKTAKISANMILSKFSKEFNQVENEEAHSLGKHKVGDYLSETETNETQRKKKKRLQKEKGDEQSTNGELDEKDESETSDSETSPMDQSLKKFETAYLSLDQDRMWTLESGRKVEEVIFNHAKNLNEESLLHSFVINDSDKDVQSLFTDDEWFEIITSEVKAKPKLEHNVKELMKKYTLEDVKKLQKVVFESYLSEEEEYDQDIQFKLDYINYAYRGMLFVWQNEKVFVDHEVDVWNRLIDPAFQNMDIKLVHGDMSFASCKRKNEARKGKHKKNLGHKSDGIFRLCSSHLEFGAIEVEKRWTGGYPSISLKICKMLKDMVTQLSGECNDEESYLRRLQLVGIIHGPTKIRTMVMDCPKGYISRVLHRKVCEVSNQLTKSEPLASVLKEILVAKAIINQTLNVIREKKNSVFEIQCADVR</sequence>
<comment type="caution">
    <text evidence="2">The sequence shown here is derived from an EMBL/GenBank/DDBJ whole genome shotgun (WGS) entry which is preliminary data.</text>
</comment>
<dbReference type="EMBL" id="CAJVPK010000102">
    <property type="protein sequence ID" value="CAG8449111.1"/>
    <property type="molecule type" value="Genomic_DNA"/>
</dbReference>
<reference evidence="2" key="1">
    <citation type="submission" date="2021-06" db="EMBL/GenBank/DDBJ databases">
        <authorList>
            <person name="Kallberg Y."/>
            <person name="Tangrot J."/>
            <person name="Rosling A."/>
        </authorList>
    </citation>
    <scope>NUCLEOTIDE SEQUENCE</scope>
    <source>
        <strain evidence="2">AZ414A</strain>
    </source>
</reference>
<evidence type="ECO:0000313" key="3">
    <source>
        <dbReference type="Proteomes" id="UP000789706"/>
    </source>
</evidence>
<feature type="region of interest" description="Disordered" evidence="1">
    <location>
        <begin position="149"/>
        <end position="210"/>
    </location>
</feature>
<dbReference type="AlphaFoldDB" id="A0A9N8YS28"/>
<name>A0A9N8YS28_9GLOM</name>
<accession>A0A9N8YS28</accession>
<evidence type="ECO:0000256" key="1">
    <source>
        <dbReference type="SAM" id="MobiDB-lite"/>
    </source>
</evidence>
<feature type="compositionally biased region" description="Acidic residues" evidence="1">
    <location>
        <begin position="191"/>
        <end position="202"/>
    </location>
</feature>
<evidence type="ECO:0000313" key="2">
    <source>
        <dbReference type="EMBL" id="CAG8449111.1"/>
    </source>
</evidence>